<accession>A0A1I2VNF8</accession>
<feature type="compositionally biased region" description="Low complexity" evidence="1">
    <location>
        <begin position="391"/>
        <end position="449"/>
    </location>
</feature>
<evidence type="ECO:0008006" key="4">
    <source>
        <dbReference type="Google" id="ProtNLM"/>
    </source>
</evidence>
<evidence type="ECO:0000313" key="3">
    <source>
        <dbReference type="Proteomes" id="UP000198876"/>
    </source>
</evidence>
<evidence type="ECO:0000256" key="1">
    <source>
        <dbReference type="SAM" id="MobiDB-lite"/>
    </source>
</evidence>
<proteinExistence type="predicted"/>
<feature type="region of interest" description="Disordered" evidence="1">
    <location>
        <begin position="33"/>
        <end position="66"/>
    </location>
</feature>
<feature type="compositionally biased region" description="Polar residues" evidence="1">
    <location>
        <begin position="34"/>
        <end position="54"/>
    </location>
</feature>
<feature type="compositionally biased region" description="Low complexity" evidence="1">
    <location>
        <begin position="519"/>
        <end position="562"/>
    </location>
</feature>
<dbReference type="Gene3D" id="2.60.120.380">
    <property type="match status" value="1"/>
</dbReference>
<dbReference type="EMBL" id="FOOQ01000006">
    <property type="protein sequence ID" value="SFG90855.1"/>
    <property type="molecule type" value="Genomic_DNA"/>
</dbReference>
<keyword evidence="3" id="KW-1185">Reference proteome</keyword>
<dbReference type="Proteomes" id="UP000198876">
    <property type="component" value="Unassembled WGS sequence"/>
</dbReference>
<feature type="compositionally biased region" description="Low complexity" evidence="1">
    <location>
        <begin position="500"/>
        <end position="511"/>
    </location>
</feature>
<dbReference type="OrthoDB" id="384955at2157"/>
<dbReference type="RefSeq" id="WP_143095523.1">
    <property type="nucleotide sequence ID" value="NZ_FOOQ01000006.1"/>
</dbReference>
<gene>
    <name evidence="2" type="ORF">SAMN04488063_3247</name>
</gene>
<dbReference type="InterPro" id="IPR035986">
    <property type="entry name" value="PKD_dom_sf"/>
</dbReference>
<dbReference type="SUPFAM" id="SSF89260">
    <property type="entry name" value="Collagen-binding domain"/>
    <property type="match status" value="1"/>
</dbReference>
<feature type="compositionally biased region" description="Acidic residues" evidence="1">
    <location>
        <begin position="467"/>
        <end position="476"/>
    </location>
</feature>
<feature type="region of interest" description="Disordered" evidence="1">
    <location>
        <begin position="383"/>
        <end position="579"/>
    </location>
</feature>
<organism evidence="2 3">
    <name type="scientific">Halopelagius inordinatus</name>
    <dbReference type="NCBI Taxonomy" id="553467"/>
    <lineage>
        <taxon>Archaea</taxon>
        <taxon>Methanobacteriati</taxon>
        <taxon>Methanobacteriota</taxon>
        <taxon>Stenosarchaea group</taxon>
        <taxon>Halobacteria</taxon>
        <taxon>Halobacteriales</taxon>
        <taxon>Haloferacaceae</taxon>
    </lineage>
</organism>
<name>A0A1I2VNF8_9EURY</name>
<feature type="compositionally biased region" description="Polar residues" evidence="1">
    <location>
        <begin position="242"/>
        <end position="255"/>
    </location>
</feature>
<reference evidence="3" key="1">
    <citation type="submission" date="2016-10" db="EMBL/GenBank/DDBJ databases">
        <authorList>
            <person name="Varghese N."/>
            <person name="Submissions S."/>
        </authorList>
    </citation>
    <scope>NUCLEOTIDE SEQUENCE [LARGE SCALE GENOMIC DNA]</scope>
    <source>
        <strain evidence="3">CGMCC 1.7739</strain>
    </source>
</reference>
<dbReference type="CDD" id="cd00146">
    <property type="entry name" value="PKD"/>
    <property type="match status" value="1"/>
</dbReference>
<dbReference type="SUPFAM" id="SSF49299">
    <property type="entry name" value="PKD domain"/>
    <property type="match status" value="1"/>
</dbReference>
<feature type="compositionally biased region" description="Acidic residues" evidence="1">
    <location>
        <begin position="485"/>
        <end position="499"/>
    </location>
</feature>
<dbReference type="AlphaFoldDB" id="A0A1I2VNF8"/>
<feature type="region of interest" description="Disordered" evidence="1">
    <location>
        <begin position="240"/>
        <end position="266"/>
    </location>
</feature>
<protein>
    <recommendedName>
        <fullName evidence="4">Pre-peptidase C-terminal domain-containing protein</fullName>
    </recommendedName>
</protein>
<sequence>MTRSLLTDRSAAVIVVALLALSVVALPVAGASATQTTTADGDDVTSSTQTTAPANESADEDTFDVSLGDDRTVEIGDSLRLEPQVTGASGDVRYDWNEDVDGTYPRETDDESALSLGTMIVPGDYTVTVTATDESGHSVTDTVDITVASEFGDTEQIQSDKTMYGDDIDGVYALEAEEGDAVGMVAGGGMRQAILYDENAQPIRTITAGPDTVLQGTTAEYSGEYYLAITSDPDTYAELSGYTRSQESSEPNDGQSEAAEIPSDTTTTAILTQSDDSDWYAVEAGEGSLDVSAKLSVHALHQEDIQLQIYTEDGRQIGEIEPFEGGTTTNETYASGGGGIFEAEQSAEITDAGTYYIRVSRPSVDREYTVGFTEYKLTVDGTEVTDSAADAPTETETSVSESPSASQDSADASDPESTPTATATPTQTSSPSDSPTATDADTDTPTPESESTDDGADADTSSSESDSSADDADSDTSDSRSDSTGDADADTSSDSDSTGDADSGASNSQSDSSDDADAETPTPELTPTATPDVTQTPSSSGSPTTTEERTATTTQNATSEPTTDGEADTTAASTDGGSFVERIYRAIQSLIGRPA</sequence>
<evidence type="ECO:0000313" key="2">
    <source>
        <dbReference type="EMBL" id="SFG90855.1"/>
    </source>
</evidence>